<dbReference type="Proteomes" id="UP001164459">
    <property type="component" value="Chromosome"/>
</dbReference>
<dbReference type="Pfam" id="PF06751">
    <property type="entry name" value="EutB"/>
    <property type="match status" value="1"/>
</dbReference>
<dbReference type="Gene3D" id="3.40.50.11240">
    <property type="entry name" value="Ethanolamine ammonia-lyase light chain (EutC)"/>
    <property type="match status" value="1"/>
</dbReference>
<dbReference type="Gene3D" id="1.10.220.70">
    <property type="entry name" value="lyase"/>
    <property type="match status" value="1"/>
</dbReference>
<name>A0ABY7HCY4_9BACT</name>
<dbReference type="PANTHER" id="PTHR39329">
    <property type="entry name" value="ETHANOLAMINE AMMONIA-LYASE HEAVY CHAIN"/>
    <property type="match status" value="1"/>
</dbReference>
<accession>A0ABY7HCY4</accession>
<evidence type="ECO:0000313" key="1">
    <source>
        <dbReference type="EMBL" id="WAS96978.1"/>
    </source>
</evidence>
<organism evidence="1 2">
    <name type="scientific">Nannocystis punicea</name>
    <dbReference type="NCBI Taxonomy" id="2995304"/>
    <lineage>
        <taxon>Bacteria</taxon>
        <taxon>Pseudomonadati</taxon>
        <taxon>Myxococcota</taxon>
        <taxon>Polyangia</taxon>
        <taxon>Nannocystales</taxon>
        <taxon>Nannocystaceae</taxon>
        <taxon>Nannocystis</taxon>
    </lineage>
</organism>
<dbReference type="InterPro" id="IPR042251">
    <property type="entry name" value="EutC_C"/>
</dbReference>
<reference evidence="1" key="1">
    <citation type="submission" date="2022-11" db="EMBL/GenBank/DDBJ databases">
        <title>Minimal conservation of predation-associated metabolite biosynthetic gene clusters underscores biosynthetic potential of Myxococcota including descriptions for ten novel species: Archangium lansinium sp. nov., Myxococcus landrumus sp. nov., Nannocystis bai.</title>
        <authorList>
            <person name="Ahearne A."/>
            <person name="Stevens C."/>
            <person name="Dowd S."/>
        </authorList>
    </citation>
    <scope>NUCLEOTIDE SEQUENCE</scope>
    <source>
        <strain evidence="1">Fl3</strain>
    </source>
</reference>
<dbReference type="InterPro" id="IPR013785">
    <property type="entry name" value="Aldolase_TIM"/>
</dbReference>
<dbReference type="InterPro" id="IPR010628">
    <property type="entry name" value="EutB"/>
</dbReference>
<keyword evidence="2" id="KW-1185">Reference proteome</keyword>
<dbReference type="InterPro" id="IPR009246">
    <property type="entry name" value="EutC"/>
</dbReference>
<gene>
    <name evidence="1" type="primary">eutB</name>
    <name evidence="1" type="ORF">O0S08_12585</name>
</gene>
<dbReference type="EC" id="4.3.1.7" evidence="1"/>
<dbReference type="RefSeq" id="WP_269039342.1">
    <property type="nucleotide sequence ID" value="NZ_CP114040.1"/>
</dbReference>
<dbReference type="EMBL" id="CP114040">
    <property type="protein sequence ID" value="WAS96978.1"/>
    <property type="molecule type" value="Genomic_DNA"/>
</dbReference>
<proteinExistence type="predicted"/>
<dbReference type="GO" id="GO:0008851">
    <property type="term" value="F:ethanolamine ammonia-lyase activity"/>
    <property type="evidence" value="ECO:0007669"/>
    <property type="project" value="UniProtKB-EC"/>
</dbReference>
<dbReference type="Gene3D" id="3.20.20.70">
    <property type="entry name" value="Aldolase class I"/>
    <property type="match status" value="1"/>
</dbReference>
<dbReference type="Pfam" id="PF05985">
    <property type="entry name" value="EutC"/>
    <property type="match status" value="1"/>
</dbReference>
<sequence>MPAVRVHDALPDDDLFAYLARTGGDHARRRAVIGAANELKEGDAALGLDAADLSSRTAARRLLANTAVGRLAAAPLFRDELYDTLLAALDPRAAAHVTTWSLGQLKQFVLAADEAEVTQLLPGLASDVVACLVKLMSDAELVALGARLFHPLPGSRLGARGYLGARIQPNSPTDHPDDIRWQVLAGWSYAVGDVVLGTNPVSSDPRSVAAVEAALWDILVDFGLQDTLPHCVLAHIDVQAEVERRAPGTTGIWFQSIAGSDAANATFGLDLAGLRRHARSRSGRWGLYFETGQGADFTNGHGRGVDMVVHEARKYGLARLLKADVADARRRLGLDPAPWVHVNDVAGFIGPEVFRTREQLVRCCLEDIAMAKLHGLMIGLDVCATLHMDIGLDDLDWCLERIAPACPGYLMALPTKNDPMLSYLTTAFQDHVRLRERFGTRVDDRMWAFFRDRLGVVDERGRPTARFGDPVWVYLQWCRARGDERPADVVAGEGRTALAAVRARGVAIGEGHGDRPWDLPPALDAEVRSQCADAKESLRAEWRTEFVSKIPGARRLRTRAGDRDEYILHPTTGEALGPAALAELDVLRDSYAGRFDTVLVVSDGLNARALMDDHHLFPFLDVLAPELRAAGLALAPDVFVLAGGRVRAGYALGAALFAGLPGPRRLIHAIGERPGTMHHAFSVYLTAADGAAWAEPRAIDHHITRVISGVADTAYPPAQAAREAVALLEIMSLKKTCPDAHAS</sequence>
<dbReference type="InterPro" id="IPR044939">
    <property type="entry name" value="EutB_dom_2_sf"/>
</dbReference>
<dbReference type="PANTHER" id="PTHR39329:SF1">
    <property type="entry name" value="ETHANOLAMINE AMMONIA-LYASE LARGE SUBUNIT"/>
    <property type="match status" value="1"/>
</dbReference>
<evidence type="ECO:0000313" key="2">
    <source>
        <dbReference type="Proteomes" id="UP001164459"/>
    </source>
</evidence>
<keyword evidence="1" id="KW-0456">Lyase</keyword>
<protein>
    <submittedName>
        <fullName evidence="1">Ethanolamine ammonia-lyase subunit EutB</fullName>
        <ecNumber evidence="1">4.3.1.7</ecNumber>
    </submittedName>
</protein>